<evidence type="ECO:0000256" key="6">
    <source>
        <dbReference type="SAM" id="Phobius"/>
    </source>
</evidence>
<reference evidence="7" key="1">
    <citation type="journal article" date="2020" name="Stud. Mycol.">
        <title>101 Dothideomycetes genomes: a test case for predicting lifestyles and emergence of pathogens.</title>
        <authorList>
            <person name="Haridas S."/>
            <person name="Albert R."/>
            <person name="Binder M."/>
            <person name="Bloem J."/>
            <person name="Labutti K."/>
            <person name="Salamov A."/>
            <person name="Andreopoulos B."/>
            <person name="Baker S."/>
            <person name="Barry K."/>
            <person name="Bills G."/>
            <person name="Bluhm B."/>
            <person name="Cannon C."/>
            <person name="Castanera R."/>
            <person name="Culley D."/>
            <person name="Daum C."/>
            <person name="Ezra D."/>
            <person name="Gonzalez J."/>
            <person name="Henrissat B."/>
            <person name="Kuo A."/>
            <person name="Liang C."/>
            <person name="Lipzen A."/>
            <person name="Lutzoni F."/>
            <person name="Magnuson J."/>
            <person name="Mondo S."/>
            <person name="Nolan M."/>
            <person name="Ohm R."/>
            <person name="Pangilinan J."/>
            <person name="Park H.-J."/>
            <person name="Ramirez L."/>
            <person name="Alfaro M."/>
            <person name="Sun H."/>
            <person name="Tritt A."/>
            <person name="Yoshinaga Y."/>
            <person name="Zwiers L.-H."/>
            <person name="Turgeon B."/>
            <person name="Goodwin S."/>
            <person name="Spatafora J."/>
            <person name="Crous P."/>
            <person name="Grigoriev I."/>
        </authorList>
    </citation>
    <scope>NUCLEOTIDE SEQUENCE</scope>
    <source>
        <strain evidence="7">CBS 110217</strain>
    </source>
</reference>
<comment type="caution">
    <text evidence="7">The sequence shown here is derived from an EMBL/GenBank/DDBJ whole genome shotgun (WGS) entry which is preliminary data.</text>
</comment>
<feature type="transmembrane region" description="Helical" evidence="6">
    <location>
        <begin position="98"/>
        <end position="116"/>
    </location>
</feature>
<dbReference type="InterPro" id="IPR036259">
    <property type="entry name" value="MFS_trans_sf"/>
</dbReference>
<feature type="transmembrane region" description="Helical" evidence="6">
    <location>
        <begin position="61"/>
        <end position="86"/>
    </location>
</feature>
<feature type="transmembrane region" description="Helical" evidence="6">
    <location>
        <begin position="332"/>
        <end position="352"/>
    </location>
</feature>
<organism evidence="7 8">
    <name type="scientific">Setomelanomma holmii</name>
    <dbReference type="NCBI Taxonomy" id="210430"/>
    <lineage>
        <taxon>Eukaryota</taxon>
        <taxon>Fungi</taxon>
        <taxon>Dikarya</taxon>
        <taxon>Ascomycota</taxon>
        <taxon>Pezizomycotina</taxon>
        <taxon>Dothideomycetes</taxon>
        <taxon>Pleosporomycetidae</taxon>
        <taxon>Pleosporales</taxon>
        <taxon>Pleosporineae</taxon>
        <taxon>Phaeosphaeriaceae</taxon>
        <taxon>Setomelanomma</taxon>
    </lineage>
</organism>
<keyword evidence="8" id="KW-1185">Reference proteome</keyword>
<dbReference type="PANTHER" id="PTHR43791:SF97">
    <property type="entry name" value="ALLANTOATE TRANSPORTER, PUTATIVE (AFU_ORTHOLOGUE AFUA_1G14700)-RELATED"/>
    <property type="match status" value="1"/>
</dbReference>
<dbReference type="OrthoDB" id="6730379at2759"/>
<name>A0A9P4LG57_9PLEO</name>
<evidence type="ECO:0000256" key="4">
    <source>
        <dbReference type="ARBA" id="ARBA00022989"/>
    </source>
</evidence>
<feature type="transmembrane region" description="Helical" evidence="6">
    <location>
        <begin position="413"/>
        <end position="431"/>
    </location>
</feature>
<evidence type="ECO:0000256" key="3">
    <source>
        <dbReference type="ARBA" id="ARBA00022692"/>
    </source>
</evidence>
<feature type="transmembrane region" description="Helical" evidence="6">
    <location>
        <begin position="189"/>
        <end position="210"/>
    </location>
</feature>
<keyword evidence="5 6" id="KW-0472">Membrane</keyword>
<feature type="transmembrane region" description="Helical" evidence="6">
    <location>
        <begin position="153"/>
        <end position="177"/>
    </location>
</feature>
<dbReference type="Proteomes" id="UP000799777">
    <property type="component" value="Unassembled WGS sequence"/>
</dbReference>
<evidence type="ECO:0000256" key="1">
    <source>
        <dbReference type="ARBA" id="ARBA00004141"/>
    </source>
</evidence>
<dbReference type="AlphaFoldDB" id="A0A9P4LG57"/>
<proteinExistence type="predicted"/>
<dbReference type="PANTHER" id="PTHR43791">
    <property type="entry name" value="PERMEASE-RELATED"/>
    <property type="match status" value="1"/>
</dbReference>
<feature type="transmembrane region" description="Helical" evidence="6">
    <location>
        <begin position="128"/>
        <end position="147"/>
    </location>
</feature>
<dbReference type="GO" id="GO:0022857">
    <property type="term" value="F:transmembrane transporter activity"/>
    <property type="evidence" value="ECO:0007669"/>
    <property type="project" value="InterPro"/>
</dbReference>
<sequence length="469" mass="52949">MSNDSKVMSSADIEDTHSVKMGEVISADVDVAAAYAHHLTGENAYTRKEATRLRWKLDLRLVPLLWFNITLGAMDKVTTATAALYGFRTDTDLTGNRYSWVGSAFYFGYLVWCLPSGSLLQRFPIAKLMFWAQLLWGCILIGTGFSNNFPTFIALRVLLGALEAPIVPGDFLIIDMWYSRREQPLRTGLMYTGLSVCFTGPIGWGIGFLSGEHQWRAMFWITGVMTIKAIVIDKIREDQTGVENKTFKREQMIEAFLDPKTWLMFFFHIWISIPNVSLTNFAPLIIKGLGYTSQRSTLLTMPTGIMRPVASYMCNGGVFLTAKYFPTKQFHTAWVMFGIIVGMIAAVFLYALPRQTIMEGSPLFTSPNTAGHTKEVTTNALIFIAYCVSNIIAPQFLKANQAPLYPLGMGAVLRSYVLAMITMALYAAYCWNENRRRDKIDADKGGRVHNDTDFKDLTDKRNVHFRYVW</sequence>
<dbReference type="InterPro" id="IPR011701">
    <property type="entry name" value="MFS"/>
</dbReference>
<dbReference type="GO" id="GO:0016020">
    <property type="term" value="C:membrane"/>
    <property type="evidence" value="ECO:0007669"/>
    <property type="project" value="UniProtKB-SubCell"/>
</dbReference>
<gene>
    <name evidence="7" type="ORF">EK21DRAFT_118232</name>
</gene>
<dbReference type="Pfam" id="PF07690">
    <property type="entry name" value="MFS_1"/>
    <property type="match status" value="1"/>
</dbReference>
<keyword evidence="4 6" id="KW-1133">Transmembrane helix</keyword>
<keyword evidence="2" id="KW-0813">Transport</keyword>
<dbReference type="EMBL" id="ML978314">
    <property type="protein sequence ID" value="KAF2023988.1"/>
    <property type="molecule type" value="Genomic_DNA"/>
</dbReference>
<evidence type="ECO:0000313" key="8">
    <source>
        <dbReference type="Proteomes" id="UP000799777"/>
    </source>
</evidence>
<dbReference type="Gene3D" id="1.20.1250.20">
    <property type="entry name" value="MFS general substrate transporter like domains"/>
    <property type="match status" value="1"/>
</dbReference>
<keyword evidence="3 6" id="KW-0812">Transmembrane</keyword>
<dbReference type="SUPFAM" id="SSF103473">
    <property type="entry name" value="MFS general substrate transporter"/>
    <property type="match status" value="1"/>
</dbReference>
<evidence type="ECO:0000256" key="2">
    <source>
        <dbReference type="ARBA" id="ARBA00022448"/>
    </source>
</evidence>
<comment type="subcellular location">
    <subcellularLocation>
        <location evidence="1">Membrane</location>
        <topology evidence="1">Multi-pass membrane protein</topology>
    </subcellularLocation>
</comment>
<feature type="transmembrane region" description="Helical" evidence="6">
    <location>
        <begin position="262"/>
        <end position="286"/>
    </location>
</feature>
<evidence type="ECO:0000313" key="7">
    <source>
        <dbReference type="EMBL" id="KAF2023988.1"/>
    </source>
</evidence>
<feature type="transmembrane region" description="Helical" evidence="6">
    <location>
        <begin position="298"/>
        <end position="320"/>
    </location>
</feature>
<evidence type="ECO:0000256" key="5">
    <source>
        <dbReference type="ARBA" id="ARBA00023136"/>
    </source>
</evidence>
<feature type="transmembrane region" description="Helical" evidence="6">
    <location>
        <begin position="376"/>
        <end position="393"/>
    </location>
</feature>
<protein>
    <submittedName>
        <fullName evidence="7">MFS general substrate transporter</fullName>
    </submittedName>
</protein>
<accession>A0A9P4LG57</accession>